<keyword evidence="1" id="KW-1133">Transmembrane helix</keyword>
<keyword evidence="1" id="KW-0812">Transmembrane</keyword>
<dbReference type="RefSeq" id="WP_253769033.1">
    <property type="nucleotide sequence ID" value="NZ_JAMTCK010000003.1"/>
</dbReference>
<sequence>MNKYTAWQIVGMVLLALGAQGAIRLLIDHGHAGLLSWLPGGFAVWLSCYVVVTVVGGVLAGWAAGKAKPAERDR</sequence>
<keyword evidence="3" id="KW-1185">Reference proteome</keyword>
<protein>
    <submittedName>
        <fullName evidence="2">Uncharacterized protein</fullName>
    </submittedName>
</protein>
<feature type="transmembrane region" description="Helical" evidence="1">
    <location>
        <begin position="37"/>
        <end position="64"/>
    </location>
</feature>
<evidence type="ECO:0000256" key="1">
    <source>
        <dbReference type="SAM" id="Phobius"/>
    </source>
</evidence>
<evidence type="ECO:0000313" key="2">
    <source>
        <dbReference type="EMBL" id="MCP2164872.1"/>
    </source>
</evidence>
<name>A0AAE3KFD7_9PSEU</name>
<proteinExistence type="predicted"/>
<dbReference type="Proteomes" id="UP001206128">
    <property type="component" value="Unassembled WGS sequence"/>
</dbReference>
<gene>
    <name evidence="2" type="ORF">LX83_001712</name>
</gene>
<comment type="caution">
    <text evidence="2">The sequence shown here is derived from an EMBL/GenBank/DDBJ whole genome shotgun (WGS) entry which is preliminary data.</text>
</comment>
<accession>A0AAE3KFD7</accession>
<organism evidence="2 3">
    <name type="scientific">Goodfellowiella coeruleoviolacea</name>
    <dbReference type="NCBI Taxonomy" id="334858"/>
    <lineage>
        <taxon>Bacteria</taxon>
        <taxon>Bacillati</taxon>
        <taxon>Actinomycetota</taxon>
        <taxon>Actinomycetes</taxon>
        <taxon>Pseudonocardiales</taxon>
        <taxon>Pseudonocardiaceae</taxon>
        <taxon>Goodfellowiella</taxon>
    </lineage>
</organism>
<evidence type="ECO:0000313" key="3">
    <source>
        <dbReference type="Proteomes" id="UP001206128"/>
    </source>
</evidence>
<keyword evidence="1" id="KW-0472">Membrane</keyword>
<dbReference type="EMBL" id="JAMTCK010000003">
    <property type="protein sequence ID" value="MCP2164872.1"/>
    <property type="molecule type" value="Genomic_DNA"/>
</dbReference>
<reference evidence="2" key="1">
    <citation type="submission" date="2022-06" db="EMBL/GenBank/DDBJ databases">
        <title>Genomic Encyclopedia of Archaeal and Bacterial Type Strains, Phase II (KMG-II): from individual species to whole genera.</title>
        <authorList>
            <person name="Goeker M."/>
        </authorList>
    </citation>
    <scope>NUCLEOTIDE SEQUENCE</scope>
    <source>
        <strain evidence="2">DSM 43935</strain>
    </source>
</reference>
<dbReference type="AlphaFoldDB" id="A0AAE3KFD7"/>